<dbReference type="AlphaFoldDB" id="A0A915KSZ5"/>
<reference evidence="2" key="1">
    <citation type="submission" date="2022-11" db="UniProtKB">
        <authorList>
            <consortium name="WormBaseParasite"/>
        </authorList>
    </citation>
    <scope>IDENTIFICATION</scope>
</reference>
<proteinExistence type="predicted"/>
<protein>
    <submittedName>
        <fullName evidence="2">Uncharacterized protein</fullName>
    </submittedName>
</protein>
<name>A0A915KSZ5_ROMCU</name>
<dbReference type="Proteomes" id="UP000887565">
    <property type="component" value="Unplaced"/>
</dbReference>
<organism evidence="1 2">
    <name type="scientific">Romanomermis culicivorax</name>
    <name type="common">Nematode worm</name>
    <dbReference type="NCBI Taxonomy" id="13658"/>
    <lineage>
        <taxon>Eukaryota</taxon>
        <taxon>Metazoa</taxon>
        <taxon>Ecdysozoa</taxon>
        <taxon>Nematoda</taxon>
        <taxon>Enoplea</taxon>
        <taxon>Dorylaimia</taxon>
        <taxon>Mermithida</taxon>
        <taxon>Mermithoidea</taxon>
        <taxon>Mermithidae</taxon>
        <taxon>Romanomermis</taxon>
    </lineage>
</organism>
<dbReference type="WBParaSite" id="nRc.2.0.1.t40753-RA">
    <property type="protein sequence ID" value="nRc.2.0.1.t40753-RA"/>
    <property type="gene ID" value="nRc.2.0.1.g40753"/>
</dbReference>
<keyword evidence="1" id="KW-1185">Reference proteome</keyword>
<sequence length="142" mass="15732">MLPFPAVALHQTTPASFKIRPRPTCAQGYKKGYYTLPKKMPKIEACDALDQLSTAAAHITNNVPMVQTIDQIIGAVSDQLKAQQLRFQREIQEQAKATNERFATLAEQMQQLILTTVAATNALTLATPRPPWVSSRFHGEEA</sequence>
<accession>A0A915KSZ5</accession>
<evidence type="ECO:0000313" key="2">
    <source>
        <dbReference type="WBParaSite" id="nRc.2.0.1.t40753-RA"/>
    </source>
</evidence>
<evidence type="ECO:0000313" key="1">
    <source>
        <dbReference type="Proteomes" id="UP000887565"/>
    </source>
</evidence>